<protein>
    <submittedName>
        <fullName evidence="1">NAC039</fullName>
    </submittedName>
</protein>
<name>A0A0A8YB77_ARUDO</name>
<reference evidence="1" key="1">
    <citation type="submission" date="2014-09" db="EMBL/GenBank/DDBJ databases">
        <authorList>
            <person name="Magalhaes I.L.F."/>
            <person name="Oliveira U."/>
            <person name="Santos F.R."/>
            <person name="Vidigal T.H.D.A."/>
            <person name="Brescovit A.D."/>
            <person name="Santos A.J."/>
        </authorList>
    </citation>
    <scope>NUCLEOTIDE SEQUENCE</scope>
    <source>
        <tissue evidence="1">Shoot tissue taken approximately 20 cm above the soil surface</tissue>
    </source>
</reference>
<reference evidence="1" key="2">
    <citation type="journal article" date="2015" name="Data Brief">
        <title>Shoot transcriptome of the giant reed, Arundo donax.</title>
        <authorList>
            <person name="Barrero R.A."/>
            <person name="Guerrero F.D."/>
            <person name="Moolhuijzen P."/>
            <person name="Goolsby J.A."/>
            <person name="Tidwell J."/>
            <person name="Bellgard S.E."/>
            <person name="Bellgard M.I."/>
        </authorList>
    </citation>
    <scope>NUCLEOTIDE SEQUENCE</scope>
    <source>
        <tissue evidence="1">Shoot tissue taken approximately 20 cm above the soil surface</tissue>
    </source>
</reference>
<dbReference type="AlphaFoldDB" id="A0A0A8YB77"/>
<evidence type="ECO:0000313" key="1">
    <source>
        <dbReference type="EMBL" id="JAD23246.1"/>
    </source>
</evidence>
<organism evidence="1">
    <name type="scientific">Arundo donax</name>
    <name type="common">Giant reed</name>
    <name type="synonym">Donax arundinaceus</name>
    <dbReference type="NCBI Taxonomy" id="35708"/>
    <lineage>
        <taxon>Eukaryota</taxon>
        <taxon>Viridiplantae</taxon>
        <taxon>Streptophyta</taxon>
        <taxon>Embryophyta</taxon>
        <taxon>Tracheophyta</taxon>
        <taxon>Spermatophyta</taxon>
        <taxon>Magnoliopsida</taxon>
        <taxon>Liliopsida</taxon>
        <taxon>Poales</taxon>
        <taxon>Poaceae</taxon>
        <taxon>PACMAD clade</taxon>
        <taxon>Arundinoideae</taxon>
        <taxon>Arundineae</taxon>
        <taxon>Arundo</taxon>
    </lineage>
</organism>
<sequence length="50" mass="5391">MLLKIPWLDAVEIDVAYDIEVDLLGGHLLPEVVADELLVGGVEPEARGHA</sequence>
<dbReference type="EMBL" id="GBRH01274649">
    <property type="protein sequence ID" value="JAD23246.1"/>
    <property type="molecule type" value="Transcribed_RNA"/>
</dbReference>
<accession>A0A0A8YB77</accession>
<proteinExistence type="predicted"/>